<keyword evidence="2" id="KW-1185">Reference proteome</keyword>
<dbReference type="Proteomes" id="UP000252582">
    <property type="component" value="Unassembled WGS sequence"/>
</dbReference>
<reference evidence="1 2" key="1">
    <citation type="submission" date="2018-07" db="EMBL/GenBank/DDBJ databases">
        <title>Genomic Encyclopedia of Type Strains, Phase IV (KMG-IV): sequencing the most valuable type-strain genomes for metagenomic binning, comparative biology and taxonomic classification.</title>
        <authorList>
            <person name="Goeker M."/>
        </authorList>
    </citation>
    <scope>NUCLEOTIDE SEQUENCE [LARGE SCALE GENOMIC DNA]</scope>
    <source>
        <strain evidence="1 2">DSM 25528</strain>
    </source>
</reference>
<accession>A0A6I7HTP1</accession>
<organism evidence="1 2">
    <name type="scientific">Ciceribacter lividus</name>
    <dbReference type="NCBI Taxonomy" id="1197950"/>
    <lineage>
        <taxon>Bacteria</taxon>
        <taxon>Pseudomonadati</taxon>
        <taxon>Pseudomonadota</taxon>
        <taxon>Alphaproteobacteria</taxon>
        <taxon>Hyphomicrobiales</taxon>
        <taxon>Rhizobiaceae</taxon>
        <taxon>Ciceribacter</taxon>
    </lineage>
</organism>
<evidence type="ECO:0000313" key="1">
    <source>
        <dbReference type="EMBL" id="RCW28269.1"/>
    </source>
</evidence>
<sequence length="196" mass="22695">MAIMLDKTIKTRWLSANSYDVKWGERSGELLSMFLDHESKEERWTFSEYGCGPYTPFRKIASTQYGYHVDCYDLKKWSDENEVVDLNEDAISVTKNSVGVLSGVCEYMNDLGKTLALLSEFHQYFLLSYGPVPLSSEFHDAKYLKEIRIRSTSRGWRNHMNMKDLVGVISAVGYIADIRSWDRQVLLYIRGFNTNL</sequence>
<protein>
    <submittedName>
        <fullName evidence="1">Uncharacterized protein</fullName>
    </submittedName>
</protein>
<gene>
    <name evidence="1" type="ORF">DFR48_101279</name>
</gene>
<name>A0A6I7HTP1_9HYPH</name>
<comment type="caution">
    <text evidence="1">The sequence shown here is derived from an EMBL/GenBank/DDBJ whole genome shotgun (WGS) entry which is preliminary data.</text>
</comment>
<dbReference type="EMBL" id="QPIX01000001">
    <property type="protein sequence ID" value="RCW28269.1"/>
    <property type="molecule type" value="Genomic_DNA"/>
</dbReference>
<evidence type="ECO:0000313" key="2">
    <source>
        <dbReference type="Proteomes" id="UP000252582"/>
    </source>
</evidence>
<proteinExistence type="predicted"/>
<dbReference type="AlphaFoldDB" id="A0A6I7HTP1"/>